<name>A0ABD5WPX2_9EURY</name>
<evidence type="ECO:0000313" key="4">
    <source>
        <dbReference type="Proteomes" id="UP001596407"/>
    </source>
</evidence>
<protein>
    <recommendedName>
        <fullName evidence="2">DUF7321 domain-containing protein</fullName>
    </recommendedName>
</protein>
<keyword evidence="1" id="KW-0812">Transmembrane</keyword>
<organism evidence="3 4">
    <name type="scientific">Halorussus caseinilyticus</name>
    <dbReference type="NCBI Taxonomy" id="3034025"/>
    <lineage>
        <taxon>Archaea</taxon>
        <taxon>Methanobacteriati</taxon>
        <taxon>Methanobacteriota</taxon>
        <taxon>Stenosarchaea group</taxon>
        <taxon>Halobacteria</taxon>
        <taxon>Halobacteriales</taxon>
        <taxon>Haladaptataceae</taxon>
        <taxon>Halorussus</taxon>
    </lineage>
</organism>
<gene>
    <name evidence="3" type="ORF">ACFQJ6_12175</name>
</gene>
<sequence length="162" mass="18461">MASETLVATVVALVVTASFPFYLYGAWYILDQEVVTWDVLIHHLKFITVGLLLTTVPVVTWMAPRFLDQLGGFAALHVFLGLQAYAMLLVALTGIVRIFQVKRQHDMYERGAADRDVEIDDLHENMGAWRGRLRVGVAGYVLFWMLAWLVGMVRFVSDYFLY</sequence>
<keyword evidence="1" id="KW-1133">Transmembrane helix</keyword>
<feature type="transmembrane region" description="Helical" evidence="1">
    <location>
        <begin position="42"/>
        <end position="63"/>
    </location>
</feature>
<dbReference type="AlphaFoldDB" id="A0ABD5WPX2"/>
<feature type="transmembrane region" description="Helical" evidence="1">
    <location>
        <begin position="135"/>
        <end position="156"/>
    </location>
</feature>
<feature type="domain" description="DUF7321" evidence="2">
    <location>
        <begin position="5"/>
        <end position="159"/>
    </location>
</feature>
<dbReference type="Pfam" id="PF24007">
    <property type="entry name" value="DUF7321"/>
    <property type="match status" value="1"/>
</dbReference>
<accession>A0ABD5WPX2</accession>
<reference evidence="3 4" key="1">
    <citation type="journal article" date="2019" name="Int. J. Syst. Evol. Microbiol.">
        <title>The Global Catalogue of Microorganisms (GCM) 10K type strain sequencing project: providing services to taxonomists for standard genome sequencing and annotation.</title>
        <authorList>
            <consortium name="The Broad Institute Genomics Platform"/>
            <consortium name="The Broad Institute Genome Sequencing Center for Infectious Disease"/>
            <person name="Wu L."/>
            <person name="Ma J."/>
        </authorList>
    </citation>
    <scope>NUCLEOTIDE SEQUENCE [LARGE SCALE GENOMIC DNA]</scope>
    <source>
        <strain evidence="3 4">DT72</strain>
    </source>
</reference>
<feature type="transmembrane region" description="Helical" evidence="1">
    <location>
        <begin position="6"/>
        <end position="30"/>
    </location>
</feature>
<dbReference type="EMBL" id="JBHSZH010000005">
    <property type="protein sequence ID" value="MFC7080751.1"/>
    <property type="molecule type" value="Genomic_DNA"/>
</dbReference>
<evidence type="ECO:0000259" key="2">
    <source>
        <dbReference type="Pfam" id="PF24007"/>
    </source>
</evidence>
<dbReference type="RefSeq" id="WP_276281376.1">
    <property type="nucleotide sequence ID" value="NZ_CP119809.1"/>
</dbReference>
<proteinExistence type="predicted"/>
<evidence type="ECO:0000313" key="3">
    <source>
        <dbReference type="EMBL" id="MFC7080751.1"/>
    </source>
</evidence>
<dbReference type="InterPro" id="IPR055745">
    <property type="entry name" value="DUF7321"/>
</dbReference>
<feature type="transmembrane region" description="Helical" evidence="1">
    <location>
        <begin position="75"/>
        <end position="99"/>
    </location>
</feature>
<keyword evidence="1" id="KW-0472">Membrane</keyword>
<dbReference type="GeneID" id="79302572"/>
<keyword evidence="4" id="KW-1185">Reference proteome</keyword>
<dbReference type="Proteomes" id="UP001596407">
    <property type="component" value="Unassembled WGS sequence"/>
</dbReference>
<comment type="caution">
    <text evidence="3">The sequence shown here is derived from an EMBL/GenBank/DDBJ whole genome shotgun (WGS) entry which is preliminary data.</text>
</comment>
<evidence type="ECO:0000256" key="1">
    <source>
        <dbReference type="SAM" id="Phobius"/>
    </source>
</evidence>